<organism evidence="1 2">
    <name type="scientific">Plasmodium falciparum Vietnam Oak-Knoll</name>
    <name type="common">FVO</name>
    <dbReference type="NCBI Taxonomy" id="1036723"/>
    <lineage>
        <taxon>Eukaryota</taxon>
        <taxon>Sar</taxon>
        <taxon>Alveolata</taxon>
        <taxon>Apicomplexa</taxon>
        <taxon>Aconoidasida</taxon>
        <taxon>Haemosporida</taxon>
        <taxon>Plasmodiidae</taxon>
        <taxon>Plasmodium</taxon>
        <taxon>Plasmodium (Laverania)</taxon>
    </lineage>
</organism>
<reference evidence="1 2" key="1">
    <citation type="submission" date="2013-02" db="EMBL/GenBank/DDBJ databases">
        <title>The Genome Annotation of Plasmodium falciparum Vietnam Oak-Knoll (FVO).</title>
        <authorList>
            <consortium name="The Broad Institute Genome Sequencing Platform"/>
            <consortium name="The Broad Institute Genome Sequencing Center for Infectious Disease"/>
            <person name="Neafsey D."/>
            <person name="Hoffman S."/>
            <person name="Volkman S."/>
            <person name="Rosenthal P."/>
            <person name="Walker B."/>
            <person name="Young S.K."/>
            <person name="Zeng Q."/>
            <person name="Gargeya S."/>
            <person name="Fitzgerald M."/>
            <person name="Haas B."/>
            <person name="Abouelleil A."/>
            <person name="Allen A.W."/>
            <person name="Alvarado L."/>
            <person name="Arachchi H.M."/>
            <person name="Berlin A.M."/>
            <person name="Chapman S.B."/>
            <person name="Gainer-Dewar J."/>
            <person name="Goldberg J."/>
            <person name="Griggs A."/>
            <person name="Gujja S."/>
            <person name="Hansen M."/>
            <person name="Howarth C."/>
            <person name="Imamovic A."/>
            <person name="Ireland A."/>
            <person name="Larimer J."/>
            <person name="McCowan C."/>
            <person name="Murphy C."/>
            <person name="Pearson M."/>
            <person name="Poon T.W."/>
            <person name="Priest M."/>
            <person name="Roberts A."/>
            <person name="Saif S."/>
            <person name="Shea T."/>
            <person name="Sisk P."/>
            <person name="Sykes S."/>
            <person name="Wortman J."/>
            <person name="Nusbaum C."/>
            <person name="Birren B."/>
        </authorList>
    </citation>
    <scope>NUCLEOTIDE SEQUENCE [LARGE SCALE GENOMIC DNA]</scope>
    <source>
        <strain evidence="2">Vietnam Oak-Knoll (FVO)</strain>
    </source>
</reference>
<dbReference type="EMBL" id="KI925134">
    <property type="protein sequence ID" value="ETW17234.1"/>
    <property type="molecule type" value="Genomic_DNA"/>
</dbReference>
<dbReference type="Proteomes" id="UP000030690">
    <property type="component" value="Unassembled WGS sequence"/>
</dbReference>
<protein>
    <submittedName>
        <fullName evidence="1">Uncharacterized protein</fullName>
    </submittedName>
</protein>
<name>A0A024V441_PLAFA</name>
<reference evidence="1 2" key="2">
    <citation type="submission" date="2013-02" db="EMBL/GenBank/DDBJ databases">
        <title>The Genome Sequence of Plasmodium falciparum Vietnam Oak-Knoll (FVO).</title>
        <authorList>
            <consortium name="The Broad Institute Genome Sequencing Platform"/>
            <consortium name="The Broad Institute Genome Sequencing Center for Infectious Disease"/>
            <person name="Neafsey D."/>
            <person name="Cheeseman I."/>
            <person name="Volkman S."/>
            <person name="Adams J."/>
            <person name="Walker B."/>
            <person name="Young S.K."/>
            <person name="Zeng Q."/>
            <person name="Gargeya S."/>
            <person name="Fitzgerald M."/>
            <person name="Haas B."/>
            <person name="Abouelleil A."/>
            <person name="Alvarado L."/>
            <person name="Arachchi H.M."/>
            <person name="Berlin A.M."/>
            <person name="Chapman S.B."/>
            <person name="Dewar J."/>
            <person name="Goldberg J."/>
            <person name="Griggs A."/>
            <person name="Gujja S."/>
            <person name="Hansen M."/>
            <person name="Howarth C."/>
            <person name="Imamovic A."/>
            <person name="Larimer J."/>
            <person name="McCowan C."/>
            <person name="Murphy C."/>
            <person name="Neiman D."/>
            <person name="Pearson M."/>
            <person name="Priest M."/>
            <person name="Roberts A."/>
            <person name="Saif S."/>
            <person name="Shea T."/>
            <person name="Sisk P."/>
            <person name="Sykes S."/>
            <person name="Wortman J."/>
            <person name="Nusbaum C."/>
            <person name="Birren B."/>
        </authorList>
    </citation>
    <scope>NUCLEOTIDE SEQUENCE [LARGE SCALE GENOMIC DNA]</scope>
    <source>
        <strain evidence="2">Vietnam Oak-Knoll (FVO)</strain>
    </source>
</reference>
<accession>A0A024V441</accession>
<sequence>MTKNLVFRLNKSLLHHVKSFNRTFLNHKYNSNANIEGSLKRYFSIGKYLKKKGRF</sequence>
<proteinExistence type="predicted"/>
<dbReference type="AlphaFoldDB" id="A0A024V441"/>
<gene>
    <name evidence="1" type="ORF">PFFVO_04059</name>
</gene>
<evidence type="ECO:0000313" key="2">
    <source>
        <dbReference type="Proteomes" id="UP000030690"/>
    </source>
</evidence>
<evidence type="ECO:0000313" key="1">
    <source>
        <dbReference type="EMBL" id="ETW17234.1"/>
    </source>
</evidence>